<comment type="similarity">
    <text evidence="6">Belongs to the protein kinase superfamily.</text>
</comment>
<feature type="domain" description="Protein kinase" evidence="7">
    <location>
        <begin position="32"/>
        <end position="299"/>
    </location>
</feature>
<dbReference type="PROSITE" id="PS00107">
    <property type="entry name" value="PROTEIN_KINASE_ATP"/>
    <property type="match status" value="1"/>
</dbReference>
<name>A2FIT1_TRIV3</name>
<dbReference type="eggNOG" id="KOG0583">
    <property type="taxonomic scope" value="Eukaryota"/>
</dbReference>
<dbReference type="Pfam" id="PF00069">
    <property type="entry name" value="Pkinase"/>
    <property type="match status" value="1"/>
</dbReference>
<reference evidence="8" key="1">
    <citation type="submission" date="2006-10" db="EMBL/GenBank/DDBJ databases">
        <authorList>
            <person name="Amadeo P."/>
            <person name="Zhao Q."/>
            <person name="Wortman J."/>
            <person name="Fraser-Liggett C."/>
            <person name="Carlton J."/>
        </authorList>
    </citation>
    <scope>NUCLEOTIDE SEQUENCE</scope>
    <source>
        <strain evidence="8">G3</strain>
    </source>
</reference>
<dbReference type="PANTHER" id="PTHR24348">
    <property type="entry name" value="SERINE/THREONINE-PROTEIN KINASE UNC-51-RELATED"/>
    <property type="match status" value="1"/>
</dbReference>
<dbReference type="GO" id="GO:0007165">
    <property type="term" value="P:signal transduction"/>
    <property type="evidence" value="ECO:0000318"/>
    <property type="project" value="GO_Central"/>
</dbReference>
<dbReference type="InParanoid" id="A2FIT1"/>
<dbReference type="VEuPathDB" id="TrichDB:TVAG_032510"/>
<dbReference type="SUPFAM" id="SSF56112">
    <property type="entry name" value="Protein kinase-like (PK-like)"/>
    <property type="match status" value="1"/>
</dbReference>
<accession>A2FIT1</accession>
<dbReference type="VEuPathDB" id="TrichDB:TVAGG3_0487910"/>
<evidence type="ECO:0000256" key="3">
    <source>
        <dbReference type="ARBA" id="ARBA00022777"/>
    </source>
</evidence>
<keyword evidence="1" id="KW-0808">Transferase</keyword>
<keyword evidence="6" id="KW-0723">Serine/threonine-protein kinase</keyword>
<keyword evidence="2 5" id="KW-0547">Nucleotide-binding</keyword>
<evidence type="ECO:0000256" key="2">
    <source>
        <dbReference type="ARBA" id="ARBA00022741"/>
    </source>
</evidence>
<keyword evidence="3 8" id="KW-0418">Kinase</keyword>
<evidence type="ECO:0000256" key="5">
    <source>
        <dbReference type="PROSITE-ProRule" id="PRU10141"/>
    </source>
</evidence>
<evidence type="ECO:0000259" key="7">
    <source>
        <dbReference type="PROSITE" id="PS50011"/>
    </source>
</evidence>
<proteinExistence type="inferred from homology"/>
<dbReference type="EMBL" id="DS113819">
    <property type="protein sequence ID" value="EAX95184.1"/>
    <property type="molecule type" value="Genomic_DNA"/>
</dbReference>
<evidence type="ECO:0000256" key="4">
    <source>
        <dbReference type="ARBA" id="ARBA00022840"/>
    </source>
</evidence>
<dbReference type="GO" id="GO:0004674">
    <property type="term" value="F:protein serine/threonine kinase activity"/>
    <property type="evidence" value="ECO:0000318"/>
    <property type="project" value="GO_Central"/>
</dbReference>
<evidence type="ECO:0000313" key="8">
    <source>
        <dbReference type="EMBL" id="EAX95184.1"/>
    </source>
</evidence>
<sequence length="371" mass="41894">MNVAKRVHSMKITRFNSSSNVEPKTIKKIGDIHILKTIGSGSFGRVYLGCQMETKKYYAVKRASYKDLNHMCNGVGQLEREIRMLQTFNHNNILKLYEVYQATEKPYVYMIMEYADCGCLEDKIDGSPSPYKFEDILSIIKQVAGALTYMHSMGIVHQDIKPSNILLCSDGRILLSDFGIGHRFQSAAMVVGSPAYQAPEVLDDYEEESFDSDGEAEDYADGPIKEDVWALGVTFYQLLFSKLPWVGENLYEIVHLIKTTPLVIPEGTDPEVVKLLHMMLNKDPMQRISMKDLTTFPLIEKASDRVKFTPPPTNIEMPLILDTIEICAKQIMPGEPLVPPENLARGFGLIPGIYRSSPLYHFSNPDLLLNE</sequence>
<protein>
    <submittedName>
        <fullName evidence="8">CAMK family protein kinase</fullName>
    </submittedName>
</protein>
<dbReference type="KEGG" id="tva:4752928"/>
<dbReference type="GO" id="GO:0010506">
    <property type="term" value="P:regulation of autophagy"/>
    <property type="evidence" value="ECO:0007669"/>
    <property type="project" value="InterPro"/>
</dbReference>
<dbReference type="InterPro" id="IPR045269">
    <property type="entry name" value="Atg1-like"/>
</dbReference>
<reference evidence="8" key="2">
    <citation type="journal article" date="2007" name="Science">
        <title>Draft genome sequence of the sexually transmitted pathogen Trichomonas vaginalis.</title>
        <authorList>
            <person name="Carlton J.M."/>
            <person name="Hirt R.P."/>
            <person name="Silva J.C."/>
            <person name="Delcher A.L."/>
            <person name="Schatz M."/>
            <person name="Zhao Q."/>
            <person name="Wortman J.R."/>
            <person name="Bidwell S.L."/>
            <person name="Alsmark U.C.M."/>
            <person name="Besteiro S."/>
            <person name="Sicheritz-Ponten T."/>
            <person name="Noel C.J."/>
            <person name="Dacks J.B."/>
            <person name="Foster P.G."/>
            <person name="Simillion C."/>
            <person name="Van de Peer Y."/>
            <person name="Miranda-Saavedra D."/>
            <person name="Barton G.J."/>
            <person name="Westrop G.D."/>
            <person name="Mueller S."/>
            <person name="Dessi D."/>
            <person name="Fiori P.L."/>
            <person name="Ren Q."/>
            <person name="Paulsen I."/>
            <person name="Zhang H."/>
            <person name="Bastida-Corcuera F.D."/>
            <person name="Simoes-Barbosa A."/>
            <person name="Brown M.T."/>
            <person name="Hayes R.D."/>
            <person name="Mukherjee M."/>
            <person name="Okumura C.Y."/>
            <person name="Schneider R."/>
            <person name="Smith A.J."/>
            <person name="Vanacova S."/>
            <person name="Villalvazo M."/>
            <person name="Haas B.J."/>
            <person name="Pertea M."/>
            <person name="Feldblyum T.V."/>
            <person name="Utterback T.R."/>
            <person name="Shu C.L."/>
            <person name="Osoegawa K."/>
            <person name="de Jong P.J."/>
            <person name="Hrdy I."/>
            <person name="Horvathova L."/>
            <person name="Zubacova Z."/>
            <person name="Dolezal P."/>
            <person name="Malik S.B."/>
            <person name="Logsdon J.M. Jr."/>
            <person name="Henze K."/>
            <person name="Gupta A."/>
            <person name="Wang C.C."/>
            <person name="Dunne R.L."/>
            <person name="Upcroft J.A."/>
            <person name="Upcroft P."/>
            <person name="White O."/>
            <person name="Salzberg S.L."/>
            <person name="Tang P."/>
            <person name="Chiu C.-H."/>
            <person name="Lee Y.-S."/>
            <person name="Embley T.M."/>
            <person name="Coombs G.H."/>
            <person name="Mottram J.C."/>
            <person name="Tachezy J."/>
            <person name="Fraser-Liggett C.M."/>
            <person name="Johnson P.J."/>
        </authorList>
    </citation>
    <scope>NUCLEOTIDE SEQUENCE [LARGE SCALE GENOMIC DNA]</scope>
    <source>
        <strain evidence="8">G3</strain>
    </source>
</reference>
<dbReference type="SMART" id="SM00220">
    <property type="entry name" value="S_TKc"/>
    <property type="match status" value="1"/>
</dbReference>
<dbReference type="GO" id="GO:0005524">
    <property type="term" value="F:ATP binding"/>
    <property type="evidence" value="ECO:0007669"/>
    <property type="project" value="UniProtKB-UniRule"/>
</dbReference>
<dbReference type="Gene3D" id="1.10.510.10">
    <property type="entry name" value="Transferase(Phosphotransferase) domain 1"/>
    <property type="match status" value="1"/>
</dbReference>
<dbReference type="PROSITE" id="PS00108">
    <property type="entry name" value="PROTEIN_KINASE_ST"/>
    <property type="match status" value="1"/>
</dbReference>
<dbReference type="PROSITE" id="PS50011">
    <property type="entry name" value="PROTEIN_KINASE_DOM"/>
    <property type="match status" value="1"/>
</dbReference>
<dbReference type="RefSeq" id="XP_001308114.1">
    <property type="nucleotide sequence ID" value="XM_001308113.1"/>
</dbReference>
<dbReference type="InterPro" id="IPR000719">
    <property type="entry name" value="Prot_kinase_dom"/>
</dbReference>
<organism evidence="8 9">
    <name type="scientific">Trichomonas vaginalis (strain ATCC PRA-98 / G3)</name>
    <dbReference type="NCBI Taxonomy" id="412133"/>
    <lineage>
        <taxon>Eukaryota</taxon>
        <taxon>Metamonada</taxon>
        <taxon>Parabasalia</taxon>
        <taxon>Trichomonadida</taxon>
        <taxon>Trichomonadidae</taxon>
        <taxon>Trichomonas</taxon>
    </lineage>
</organism>
<dbReference type="Proteomes" id="UP000001542">
    <property type="component" value="Unassembled WGS sequence"/>
</dbReference>
<dbReference type="FunFam" id="1.10.510.10:FF:000571">
    <property type="entry name" value="Maternal embryonic leucine zipper kinase"/>
    <property type="match status" value="1"/>
</dbReference>
<dbReference type="InterPro" id="IPR011009">
    <property type="entry name" value="Kinase-like_dom_sf"/>
</dbReference>
<dbReference type="FunCoup" id="A2FIT1">
    <property type="interactions" value="158"/>
</dbReference>
<dbReference type="SMR" id="A2FIT1"/>
<keyword evidence="9" id="KW-1185">Reference proteome</keyword>
<dbReference type="InterPro" id="IPR008271">
    <property type="entry name" value="Ser/Thr_kinase_AS"/>
</dbReference>
<dbReference type="OMA" id="NDRIYHE"/>
<dbReference type="AlphaFoldDB" id="A2FIT1"/>
<dbReference type="InterPro" id="IPR017441">
    <property type="entry name" value="Protein_kinase_ATP_BS"/>
</dbReference>
<dbReference type="OrthoDB" id="68483at2759"/>
<gene>
    <name evidence="8" type="ORF">TVAG_032510</name>
</gene>
<dbReference type="PANTHER" id="PTHR24348:SF22">
    <property type="entry name" value="NON-SPECIFIC SERINE_THREONINE PROTEIN KINASE"/>
    <property type="match status" value="1"/>
</dbReference>
<keyword evidence="4 5" id="KW-0067">ATP-binding</keyword>
<evidence type="ECO:0000256" key="1">
    <source>
        <dbReference type="ARBA" id="ARBA00022679"/>
    </source>
</evidence>
<feature type="binding site" evidence="5">
    <location>
        <position position="61"/>
    </location>
    <ligand>
        <name>ATP</name>
        <dbReference type="ChEBI" id="CHEBI:30616"/>
    </ligand>
</feature>
<evidence type="ECO:0000256" key="6">
    <source>
        <dbReference type="RuleBase" id="RU000304"/>
    </source>
</evidence>
<evidence type="ECO:0000313" key="9">
    <source>
        <dbReference type="Proteomes" id="UP000001542"/>
    </source>
</evidence>
<dbReference type="STRING" id="5722.A2FIT1"/>